<feature type="domain" description="ATP-grasp" evidence="2">
    <location>
        <begin position="190"/>
        <end position="460"/>
    </location>
</feature>
<sequence length="523" mass="57315">MGSRDGPDQVMAGFPTIQLDTTLVELYHRARPKNGHLRLGFVFCGVNTSLDLGPAFLRNAKYLYQDGPFASAPRQDLTPDNTGLQKSLAMKYLSLIPQRDAFIAGLKAPVFLFHLKQTEEQMAHDRREAETTISVLHPLQRPELVFCPGPASIPIKAHGIDKLAYKVVLDDLEAYPLTHDLDTHWYLNSKASLAHSGLPTPRAEIIDAEGFAEAAGSCCELCAKDQTDSSSMNFIPAGCTGIRGKWYNEQAARIMHAVEHHPVPFVVKTQQTFGGAGTWVIRSEQQKKDILKDLSGNNDSILRKLLSQVTASNCHLNPGSIIITDMVENPIADYGLTFFVTASGGAVFLAASEQMTDGDNAWIGSTINYTGQLRLEEKFNDLIGRTTAWVGKHGYYGPVGIDILETKTAGETASHTGESTAYHIVDLNVRTSGSLALPLLKGHFTSRGLNCASSFSITAKGGRKDFIQNWKSEFESGRMFILSWYEDLEAGSSIADVVVGGEDEKALQEQMKRVRDATEEVTF</sequence>
<evidence type="ECO:0000313" key="3">
    <source>
        <dbReference type="EMBL" id="KAK3372194.1"/>
    </source>
</evidence>
<evidence type="ECO:0000256" key="1">
    <source>
        <dbReference type="PROSITE-ProRule" id="PRU00409"/>
    </source>
</evidence>
<gene>
    <name evidence="3" type="ORF">B0H63DRAFT_484047</name>
</gene>
<accession>A0AAE0N7D7</accession>
<dbReference type="InterPro" id="IPR053269">
    <property type="entry name" value="Asp-Met_ligase"/>
</dbReference>
<protein>
    <recommendedName>
        <fullName evidence="2">ATP-grasp domain-containing protein</fullName>
    </recommendedName>
</protein>
<keyword evidence="1" id="KW-0547">Nucleotide-binding</keyword>
<evidence type="ECO:0000313" key="4">
    <source>
        <dbReference type="Proteomes" id="UP001285441"/>
    </source>
</evidence>
<comment type="caution">
    <text evidence="3">The sequence shown here is derived from an EMBL/GenBank/DDBJ whole genome shotgun (WGS) entry which is preliminary data.</text>
</comment>
<reference evidence="3" key="1">
    <citation type="journal article" date="2023" name="Mol. Phylogenet. Evol.">
        <title>Genome-scale phylogeny and comparative genomics of the fungal order Sordariales.</title>
        <authorList>
            <person name="Hensen N."/>
            <person name="Bonometti L."/>
            <person name="Westerberg I."/>
            <person name="Brannstrom I.O."/>
            <person name="Guillou S."/>
            <person name="Cros-Aarteil S."/>
            <person name="Calhoun S."/>
            <person name="Haridas S."/>
            <person name="Kuo A."/>
            <person name="Mondo S."/>
            <person name="Pangilinan J."/>
            <person name="Riley R."/>
            <person name="LaButti K."/>
            <person name="Andreopoulos B."/>
            <person name="Lipzen A."/>
            <person name="Chen C."/>
            <person name="Yan M."/>
            <person name="Daum C."/>
            <person name="Ng V."/>
            <person name="Clum A."/>
            <person name="Steindorff A."/>
            <person name="Ohm R.A."/>
            <person name="Martin F."/>
            <person name="Silar P."/>
            <person name="Natvig D.O."/>
            <person name="Lalanne C."/>
            <person name="Gautier V."/>
            <person name="Ament-Velasquez S.L."/>
            <person name="Kruys A."/>
            <person name="Hutchinson M.I."/>
            <person name="Powell A.J."/>
            <person name="Barry K."/>
            <person name="Miller A.N."/>
            <person name="Grigoriev I.V."/>
            <person name="Debuchy R."/>
            <person name="Gladieux P."/>
            <person name="Hiltunen Thoren M."/>
            <person name="Johannesson H."/>
        </authorList>
    </citation>
    <scope>NUCLEOTIDE SEQUENCE</scope>
    <source>
        <strain evidence="3">CBS 232.78</strain>
    </source>
</reference>
<dbReference type="PANTHER" id="PTHR37018">
    <property type="entry name" value="CULTURE SPECIFIC PROTEIN, PUTATIVE (AFU_ORTHOLOGUE AFUA_2G00130)-RELATED"/>
    <property type="match status" value="1"/>
</dbReference>
<keyword evidence="1" id="KW-0067">ATP-binding</keyword>
<dbReference type="Proteomes" id="UP001285441">
    <property type="component" value="Unassembled WGS sequence"/>
</dbReference>
<dbReference type="PANTHER" id="PTHR37018:SF1">
    <property type="entry name" value="CULTURE SPECIFIC PROTEIN, PUTATIVE (AFU_ORTHOLOGUE AFUA_2G00130)-RELATED"/>
    <property type="match status" value="1"/>
</dbReference>
<dbReference type="EMBL" id="JAULSW010000008">
    <property type="protein sequence ID" value="KAK3372194.1"/>
    <property type="molecule type" value="Genomic_DNA"/>
</dbReference>
<evidence type="ECO:0000259" key="2">
    <source>
        <dbReference type="PROSITE" id="PS50975"/>
    </source>
</evidence>
<dbReference type="PROSITE" id="PS50975">
    <property type="entry name" value="ATP_GRASP"/>
    <property type="match status" value="1"/>
</dbReference>
<proteinExistence type="predicted"/>
<dbReference type="GO" id="GO:0005524">
    <property type="term" value="F:ATP binding"/>
    <property type="evidence" value="ECO:0007669"/>
    <property type="project" value="UniProtKB-UniRule"/>
</dbReference>
<dbReference type="GO" id="GO:0046872">
    <property type="term" value="F:metal ion binding"/>
    <property type="evidence" value="ECO:0007669"/>
    <property type="project" value="InterPro"/>
</dbReference>
<name>A0AAE0N7D7_9PEZI</name>
<keyword evidence="4" id="KW-1185">Reference proteome</keyword>
<dbReference type="AlphaFoldDB" id="A0AAE0N7D7"/>
<reference evidence="3" key="2">
    <citation type="submission" date="2023-06" db="EMBL/GenBank/DDBJ databases">
        <authorList>
            <consortium name="Lawrence Berkeley National Laboratory"/>
            <person name="Haridas S."/>
            <person name="Hensen N."/>
            <person name="Bonometti L."/>
            <person name="Westerberg I."/>
            <person name="Brannstrom I.O."/>
            <person name="Guillou S."/>
            <person name="Cros-Aarteil S."/>
            <person name="Calhoun S."/>
            <person name="Kuo A."/>
            <person name="Mondo S."/>
            <person name="Pangilinan J."/>
            <person name="Riley R."/>
            <person name="LaButti K."/>
            <person name="Andreopoulos B."/>
            <person name="Lipzen A."/>
            <person name="Chen C."/>
            <person name="Yanf M."/>
            <person name="Daum C."/>
            <person name="Ng V."/>
            <person name="Clum A."/>
            <person name="Steindorff A."/>
            <person name="Ohm R."/>
            <person name="Martin F."/>
            <person name="Silar P."/>
            <person name="Natvig D."/>
            <person name="Lalanne C."/>
            <person name="Gautier V."/>
            <person name="Ament-velasquez S.L."/>
            <person name="Kruys A."/>
            <person name="Hutchinson M.I."/>
            <person name="Powell A.J."/>
            <person name="Barry K."/>
            <person name="Miller A.N."/>
            <person name="Grigoriev I.V."/>
            <person name="Debuchy R."/>
            <person name="Gladieux P."/>
            <person name="Thoren M.H."/>
            <person name="Johannesson H."/>
        </authorList>
    </citation>
    <scope>NUCLEOTIDE SEQUENCE</scope>
    <source>
        <strain evidence="3">CBS 232.78</strain>
    </source>
</reference>
<dbReference type="SUPFAM" id="SSF56059">
    <property type="entry name" value="Glutathione synthetase ATP-binding domain-like"/>
    <property type="match status" value="1"/>
</dbReference>
<dbReference type="InterPro" id="IPR011761">
    <property type="entry name" value="ATP-grasp"/>
</dbReference>
<organism evidence="3 4">
    <name type="scientific">Podospora didyma</name>
    <dbReference type="NCBI Taxonomy" id="330526"/>
    <lineage>
        <taxon>Eukaryota</taxon>
        <taxon>Fungi</taxon>
        <taxon>Dikarya</taxon>
        <taxon>Ascomycota</taxon>
        <taxon>Pezizomycotina</taxon>
        <taxon>Sordariomycetes</taxon>
        <taxon>Sordariomycetidae</taxon>
        <taxon>Sordariales</taxon>
        <taxon>Podosporaceae</taxon>
        <taxon>Podospora</taxon>
    </lineage>
</organism>